<dbReference type="Pfam" id="PF23282">
    <property type="entry name" value="WHD_ROQ1"/>
    <property type="match status" value="1"/>
</dbReference>
<dbReference type="InterPro" id="IPR058546">
    <property type="entry name" value="RPS4B/Roq1-like_LRR"/>
</dbReference>
<gene>
    <name evidence="10" type="ORF">LLUT_LOCUS24936</name>
</gene>
<evidence type="ECO:0000256" key="8">
    <source>
        <dbReference type="SAM" id="Coils"/>
    </source>
</evidence>
<evidence type="ECO:0000256" key="7">
    <source>
        <dbReference type="ARBA" id="ARBA00047304"/>
    </source>
</evidence>
<dbReference type="SUPFAM" id="SSF52540">
    <property type="entry name" value="P-loop containing nucleoside triphosphate hydrolases"/>
    <property type="match status" value="1"/>
</dbReference>
<dbReference type="Gene3D" id="3.40.50.300">
    <property type="entry name" value="P-loop containing nucleotide triphosphate hydrolases"/>
    <property type="match status" value="1"/>
</dbReference>
<dbReference type="Pfam" id="PF00931">
    <property type="entry name" value="NB-ARC"/>
    <property type="match status" value="1"/>
</dbReference>
<evidence type="ECO:0000256" key="4">
    <source>
        <dbReference type="ARBA" id="ARBA00022801"/>
    </source>
</evidence>
<dbReference type="PROSITE" id="PS50104">
    <property type="entry name" value="TIR"/>
    <property type="match status" value="1"/>
</dbReference>
<keyword evidence="3" id="KW-0677">Repeat</keyword>
<dbReference type="EC" id="3.2.2.6" evidence="1"/>
<feature type="domain" description="TIR" evidence="9">
    <location>
        <begin position="7"/>
        <end position="173"/>
    </location>
</feature>
<keyword evidence="5" id="KW-0611">Plant defense</keyword>
<organism evidence="10 11">
    <name type="scientific">Lupinus luteus</name>
    <name type="common">European yellow lupine</name>
    <dbReference type="NCBI Taxonomy" id="3873"/>
    <lineage>
        <taxon>Eukaryota</taxon>
        <taxon>Viridiplantae</taxon>
        <taxon>Streptophyta</taxon>
        <taxon>Embryophyta</taxon>
        <taxon>Tracheophyta</taxon>
        <taxon>Spermatophyta</taxon>
        <taxon>Magnoliopsida</taxon>
        <taxon>eudicotyledons</taxon>
        <taxon>Gunneridae</taxon>
        <taxon>Pentapetalae</taxon>
        <taxon>rosids</taxon>
        <taxon>fabids</taxon>
        <taxon>Fabales</taxon>
        <taxon>Fabaceae</taxon>
        <taxon>Papilionoideae</taxon>
        <taxon>50 kb inversion clade</taxon>
        <taxon>genistoids sensu lato</taxon>
        <taxon>core genistoids</taxon>
        <taxon>Genisteae</taxon>
        <taxon>Lupinus</taxon>
    </lineage>
</organism>
<dbReference type="Gene3D" id="1.10.8.430">
    <property type="entry name" value="Helical domain of apoptotic protease-activating factors"/>
    <property type="match status" value="1"/>
</dbReference>
<dbReference type="Pfam" id="PF23286">
    <property type="entry name" value="LRR_13"/>
    <property type="match status" value="1"/>
</dbReference>
<dbReference type="InterPro" id="IPR036390">
    <property type="entry name" value="WH_DNA-bd_sf"/>
</dbReference>
<dbReference type="PRINTS" id="PR00364">
    <property type="entry name" value="DISEASERSIST"/>
</dbReference>
<dbReference type="InterPro" id="IPR027417">
    <property type="entry name" value="P-loop_NTPase"/>
</dbReference>
<keyword evidence="6" id="KW-0520">NAD</keyword>
<dbReference type="SUPFAM" id="SSF52200">
    <property type="entry name" value="Toll/Interleukin receptor TIR domain"/>
    <property type="match status" value="1"/>
</dbReference>
<proteinExistence type="predicted"/>
<dbReference type="InterPro" id="IPR001611">
    <property type="entry name" value="Leu-rich_rpt"/>
</dbReference>
<sequence length="1487" mass="168858">MAHQNGWFYHVFLSFRGEDTRETFTGNLYNALDQRGINTFIDDEELRIGEDISPSLLRAIEDSRIAIIIFSKNYASSTWCLDELSRIMECKKQKGQVVCSVFYNVNPSDVRHQKGSYEEAFVMLEERFKDNMEKVQKWRLALHEAANLSGWHFSNGYEFKFIQRIVDEVSNKLNLLPLNVARHPVGLQSRLSAVNSMLELGCGEVRMIGIYGIGGIGKTTIAKAVYNTVSDQFRYASFLANVGENASHRIGLVKLQERLLYEILGEKTIRLGNADRGINIIKDRLCRKRVLLVLDNVDDADQLQALAGGFDWFGPGSRIIVTSRDKHLLTAHQIDLTYEVKKLNHDEALQLFSWNAFGQSEPDSKFFEISNRAVCYAEGHPLALTVLGSDLCGRSIHQWESALDKYKKTPNRKVQDILRISFDGLEENEKEIFLHIACFFKGEIETYAAYALRACDLHPAIGIAILVDKSLITVTERGVLSMHDLIQDMGKEIVRQESPLDPGKRSRLWYYEDVLQVLAEGMGTDKIQGIMLDLPEKQEVQLSSQALKKMKNLRMLIIRNAEFSGGPLHIPRNLRMLDWKEYPSPSLPSDFILEKVAMLELRHSRLTLEKPFKKYVNMTSLNLSSSKFLTKIPDVSGIPNLEILNVEGCTSLAEIHESVGSLERLFYLGFDGCTELKNLPTVFNMTSLGCIVLNGCSQLENFPSFSGKMDKLKVMEMEETAIRELPSCVVNFSSLQILILKNCSNLQELPMTIDMLPNLQMFDISGCPQLQPFPEKLTNFSTQNCSTMPPESDECSSNLELLPARCLDLISPNIHSSYEFPLMETIDLSDCNLIDDDLHILSRLSNLISLDISKNQFVTVPECFNRLGRLQELLMSNCRKLQQICGIPPNLEYIDANSCMLLNSQSLCLLLSQGSCKMSKFQVIAPRPRTPIPLKYNSKGGSMSFWIGHKFPRIAFCFIFALGNKEINYFICEFQLSINGQIASSTELELRSVTGDFAWLYNEDLMGLNTYLNHEQNYVEVSCEIIFVSKAAEIAVYCCGVQEYKDEEDVKKTDLVVCTSSSPSNTRVGCKFDEYFDRSQFSSETHVDQCHHDNNLGIGCCLFPNKSKPGEISDQHLKQLSGPINLEMLEDDGCMAHENGQTSATMLVDAMHQSKEMPSLHLQLYDDDTWDPMLLEWQLNRVNENRLLPKNCHISVNKGYEESEKIVLADHSSELEGLPMPDDLAANPMEHNKTEFDLTLKDDSMEAFYAALHAETFALASLTSSDPEADSKLAYPRMSEETKKALEILKQLLSKQFCQLLDQGSYTSMKTALEYLYTLSADDDSGVSLALKSLIQQFSTEVTQWSYDYIDANMKLESSTTFLVKLETLEEGLISNKNQFNKVVSIENELCSKLVYLEERKKELEEQINDVKGNISIAALARDNALRKKRETYEEAMMLKSQRDELRKLRPRLRAEQESAKATKGNIEEEWLKIRDKFDRIFIKYCN</sequence>
<dbReference type="Proteomes" id="UP001497480">
    <property type="component" value="Unassembled WGS sequence"/>
</dbReference>
<name>A0AAV1XQL5_LUPLU</name>
<dbReference type="InterPro" id="IPR042197">
    <property type="entry name" value="Apaf_helical"/>
</dbReference>
<keyword evidence="4" id="KW-0378">Hydrolase</keyword>
<protein>
    <recommendedName>
        <fullName evidence="1">ADP-ribosyl cyclase/cyclic ADP-ribose hydrolase</fullName>
        <ecNumber evidence="1">3.2.2.6</ecNumber>
    </recommendedName>
</protein>
<dbReference type="GO" id="GO:0061809">
    <property type="term" value="F:NAD+ nucleosidase activity, cyclic ADP-ribose generating"/>
    <property type="evidence" value="ECO:0007669"/>
    <property type="project" value="UniProtKB-EC"/>
</dbReference>
<evidence type="ECO:0000256" key="2">
    <source>
        <dbReference type="ARBA" id="ARBA00022614"/>
    </source>
</evidence>
<dbReference type="InterPro" id="IPR058192">
    <property type="entry name" value="WHD_ROQ1-like"/>
</dbReference>
<dbReference type="SUPFAM" id="SSF52058">
    <property type="entry name" value="L domain-like"/>
    <property type="match status" value="1"/>
</dbReference>
<evidence type="ECO:0000256" key="1">
    <source>
        <dbReference type="ARBA" id="ARBA00011982"/>
    </source>
</evidence>
<keyword evidence="8" id="KW-0175">Coiled coil</keyword>
<dbReference type="Pfam" id="PF13855">
    <property type="entry name" value="LRR_8"/>
    <property type="match status" value="1"/>
</dbReference>
<dbReference type="GO" id="GO:0043531">
    <property type="term" value="F:ADP binding"/>
    <property type="evidence" value="ECO:0007669"/>
    <property type="project" value="InterPro"/>
</dbReference>
<evidence type="ECO:0000256" key="6">
    <source>
        <dbReference type="ARBA" id="ARBA00023027"/>
    </source>
</evidence>
<dbReference type="FunFam" id="1.10.8.430:FF:000002">
    <property type="entry name" value="Disease resistance protein (TIR-NBS-LRR class)"/>
    <property type="match status" value="1"/>
</dbReference>
<dbReference type="PANTHER" id="PTHR11017">
    <property type="entry name" value="LEUCINE-RICH REPEAT-CONTAINING PROTEIN"/>
    <property type="match status" value="1"/>
</dbReference>
<dbReference type="SUPFAM" id="SSF46785">
    <property type="entry name" value="Winged helix' DNA-binding domain"/>
    <property type="match status" value="1"/>
</dbReference>
<dbReference type="InterPro" id="IPR044974">
    <property type="entry name" value="Disease_R_plants"/>
</dbReference>
<accession>A0AAV1XQL5</accession>
<dbReference type="InterPro" id="IPR032675">
    <property type="entry name" value="LRR_dom_sf"/>
</dbReference>
<feature type="coiled-coil region" evidence="8">
    <location>
        <begin position="1387"/>
        <end position="1421"/>
    </location>
</feature>
<dbReference type="SMART" id="SM00255">
    <property type="entry name" value="TIR"/>
    <property type="match status" value="1"/>
</dbReference>
<dbReference type="Gene3D" id="3.40.50.10140">
    <property type="entry name" value="Toll/interleukin-1 receptor homology (TIR) domain"/>
    <property type="match status" value="1"/>
</dbReference>
<dbReference type="InterPro" id="IPR002182">
    <property type="entry name" value="NB-ARC"/>
</dbReference>
<evidence type="ECO:0000313" key="11">
    <source>
        <dbReference type="Proteomes" id="UP001497480"/>
    </source>
</evidence>
<dbReference type="PANTHER" id="PTHR11017:SF570">
    <property type="entry name" value="DISEASE RESISTANCE PROTEIN (TIR-NBS CLASS)-RELATED"/>
    <property type="match status" value="1"/>
</dbReference>
<keyword evidence="2" id="KW-0433">Leucine-rich repeat</keyword>
<keyword evidence="11" id="KW-1185">Reference proteome</keyword>
<dbReference type="Pfam" id="PF01582">
    <property type="entry name" value="TIR"/>
    <property type="match status" value="1"/>
</dbReference>
<dbReference type="InterPro" id="IPR000157">
    <property type="entry name" value="TIR_dom"/>
</dbReference>
<dbReference type="InterPro" id="IPR035897">
    <property type="entry name" value="Toll_tir_struct_dom_sf"/>
</dbReference>
<dbReference type="FunFam" id="3.40.50.10140:FF:000007">
    <property type="entry name" value="Disease resistance protein (TIR-NBS-LRR class)"/>
    <property type="match status" value="1"/>
</dbReference>
<comment type="caution">
    <text evidence="10">The sequence shown here is derived from an EMBL/GenBank/DDBJ whole genome shotgun (WGS) entry which is preliminary data.</text>
</comment>
<evidence type="ECO:0000259" key="9">
    <source>
        <dbReference type="PROSITE" id="PS50104"/>
    </source>
</evidence>
<dbReference type="EMBL" id="CAXHTB010000017">
    <property type="protein sequence ID" value="CAL0323876.1"/>
    <property type="molecule type" value="Genomic_DNA"/>
</dbReference>
<evidence type="ECO:0000256" key="3">
    <source>
        <dbReference type="ARBA" id="ARBA00022737"/>
    </source>
</evidence>
<dbReference type="GO" id="GO:0006952">
    <property type="term" value="P:defense response"/>
    <property type="evidence" value="ECO:0007669"/>
    <property type="project" value="UniProtKB-KW"/>
</dbReference>
<dbReference type="Gene3D" id="3.80.10.10">
    <property type="entry name" value="Ribonuclease Inhibitor"/>
    <property type="match status" value="3"/>
</dbReference>
<dbReference type="GO" id="GO:0007165">
    <property type="term" value="P:signal transduction"/>
    <property type="evidence" value="ECO:0007669"/>
    <property type="project" value="InterPro"/>
</dbReference>
<reference evidence="10 11" key="1">
    <citation type="submission" date="2024-03" db="EMBL/GenBank/DDBJ databases">
        <authorList>
            <person name="Martinez-Hernandez J."/>
        </authorList>
    </citation>
    <scope>NUCLEOTIDE SEQUENCE [LARGE SCALE GENOMIC DNA]</scope>
</reference>
<evidence type="ECO:0000313" key="10">
    <source>
        <dbReference type="EMBL" id="CAL0323876.1"/>
    </source>
</evidence>
<evidence type="ECO:0000256" key="5">
    <source>
        <dbReference type="ARBA" id="ARBA00022821"/>
    </source>
</evidence>
<comment type="catalytic activity">
    <reaction evidence="7">
        <text>NAD(+) + H2O = ADP-D-ribose + nicotinamide + H(+)</text>
        <dbReference type="Rhea" id="RHEA:16301"/>
        <dbReference type="ChEBI" id="CHEBI:15377"/>
        <dbReference type="ChEBI" id="CHEBI:15378"/>
        <dbReference type="ChEBI" id="CHEBI:17154"/>
        <dbReference type="ChEBI" id="CHEBI:57540"/>
        <dbReference type="ChEBI" id="CHEBI:57967"/>
        <dbReference type="EC" id="3.2.2.6"/>
    </reaction>
    <physiologicalReaction direction="left-to-right" evidence="7">
        <dbReference type="Rhea" id="RHEA:16302"/>
    </physiologicalReaction>
</comment>